<proteinExistence type="predicted"/>
<dbReference type="EMBL" id="JACGCM010002611">
    <property type="protein sequence ID" value="KAF6138185.1"/>
    <property type="molecule type" value="Genomic_DNA"/>
</dbReference>
<protein>
    <submittedName>
        <fullName evidence="1">Uncharacterized protein</fullName>
    </submittedName>
</protein>
<comment type="caution">
    <text evidence="1">The sequence shown here is derived from an EMBL/GenBank/DDBJ whole genome shotgun (WGS) entry which is preliminary data.</text>
</comment>
<sequence>MLMDRYKFLNFPAGEQFNIGKCVMITWSSLKVEENFLDAKIYRENLKRTEEKSR</sequence>
<evidence type="ECO:0000313" key="1">
    <source>
        <dbReference type="EMBL" id="KAF6138185.1"/>
    </source>
</evidence>
<keyword evidence="2" id="KW-1185">Reference proteome</keyword>
<name>A0A7J7L6B5_9MAGN</name>
<reference evidence="1 2" key="1">
    <citation type="journal article" date="2020" name="IScience">
        <title>Genome Sequencing of the Endangered Kingdonia uniflora (Circaeasteraceae, Ranunculales) Reveals Potential Mechanisms of Evolutionary Specialization.</title>
        <authorList>
            <person name="Sun Y."/>
            <person name="Deng T."/>
            <person name="Zhang A."/>
            <person name="Moore M.J."/>
            <person name="Landis J.B."/>
            <person name="Lin N."/>
            <person name="Zhang H."/>
            <person name="Zhang X."/>
            <person name="Huang J."/>
            <person name="Zhang X."/>
            <person name="Sun H."/>
            <person name="Wang H."/>
        </authorList>
    </citation>
    <scope>NUCLEOTIDE SEQUENCE [LARGE SCALE GENOMIC DNA]</scope>
    <source>
        <strain evidence="1">TB1705</strain>
        <tissue evidence="1">Leaf</tissue>
    </source>
</reference>
<dbReference type="AlphaFoldDB" id="A0A7J7L6B5"/>
<dbReference type="Proteomes" id="UP000541444">
    <property type="component" value="Unassembled WGS sequence"/>
</dbReference>
<gene>
    <name evidence="1" type="ORF">GIB67_011025</name>
</gene>
<evidence type="ECO:0000313" key="2">
    <source>
        <dbReference type="Proteomes" id="UP000541444"/>
    </source>
</evidence>
<accession>A0A7J7L6B5</accession>
<organism evidence="1 2">
    <name type="scientific">Kingdonia uniflora</name>
    <dbReference type="NCBI Taxonomy" id="39325"/>
    <lineage>
        <taxon>Eukaryota</taxon>
        <taxon>Viridiplantae</taxon>
        <taxon>Streptophyta</taxon>
        <taxon>Embryophyta</taxon>
        <taxon>Tracheophyta</taxon>
        <taxon>Spermatophyta</taxon>
        <taxon>Magnoliopsida</taxon>
        <taxon>Ranunculales</taxon>
        <taxon>Circaeasteraceae</taxon>
        <taxon>Kingdonia</taxon>
    </lineage>
</organism>